<protein>
    <submittedName>
        <fullName evidence="2">Uncharacterized protein</fullName>
    </submittedName>
</protein>
<dbReference type="AlphaFoldDB" id="A0A8S3ZWU4"/>
<reference evidence="2" key="1">
    <citation type="submission" date="2021-04" db="EMBL/GenBank/DDBJ databases">
        <authorList>
            <consortium name="Molecular Ecology Group"/>
        </authorList>
    </citation>
    <scope>NUCLEOTIDE SEQUENCE</scope>
</reference>
<feature type="chain" id="PRO_5035770638" evidence="1">
    <location>
        <begin position="22"/>
        <end position="227"/>
    </location>
</feature>
<dbReference type="EMBL" id="CAJHNH020006846">
    <property type="protein sequence ID" value="CAG5134123.1"/>
    <property type="molecule type" value="Genomic_DNA"/>
</dbReference>
<comment type="caution">
    <text evidence="2">The sequence shown here is derived from an EMBL/GenBank/DDBJ whole genome shotgun (WGS) entry which is preliminary data.</text>
</comment>
<feature type="signal peptide" evidence="1">
    <location>
        <begin position="1"/>
        <end position="21"/>
    </location>
</feature>
<dbReference type="Proteomes" id="UP000678393">
    <property type="component" value="Unassembled WGS sequence"/>
</dbReference>
<accession>A0A8S3ZWU4</accession>
<evidence type="ECO:0000256" key="1">
    <source>
        <dbReference type="SAM" id="SignalP"/>
    </source>
</evidence>
<gene>
    <name evidence="2" type="ORF">CUNI_LOCUS19681</name>
</gene>
<keyword evidence="1" id="KW-0732">Signal</keyword>
<sequence>MGRVPVIVGLICLLAILEVRAQNPGKCLDELTNDIKANKSICKSAEQYINCVLREAEMSTANLTDSQMQDVAKYLNFTIVKAGVRCDINYMAILEKLRQVDVTFAHAPSEKKGYDQATTVGDCLNSLFESTEKVINLTCPLFAPNVKCMVRTTDFYRHKVGSKEYENINDRLNMLFRAIGMDCEFDFQAVAAEVASEQETKNSDPGFSCTTPVMLVLLLPWIYSFCS</sequence>
<evidence type="ECO:0000313" key="3">
    <source>
        <dbReference type="Proteomes" id="UP000678393"/>
    </source>
</evidence>
<proteinExistence type="predicted"/>
<name>A0A8S3ZWU4_9EUPU</name>
<organism evidence="2 3">
    <name type="scientific">Candidula unifasciata</name>
    <dbReference type="NCBI Taxonomy" id="100452"/>
    <lineage>
        <taxon>Eukaryota</taxon>
        <taxon>Metazoa</taxon>
        <taxon>Spiralia</taxon>
        <taxon>Lophotrochozoa</taxon>
        <taxon>Mollusca</taxon>
        <taxon>Gastropoda</taxon>
        <taxon>Heterobranchia</taxon>
        <taxon>Euthyneura</taxon>
        <taxon>Panpulmonata</taxon>
        <taxon>Eupulmonata</taxon>
        <taxon>Stylommatophora</taxon>
        <taxon>Helicina</taxon>
        <taxon>Helicoidea</taxon>
        <taxon>Geomitridae</taxon>
        <taxon>Candidula</taxon>
    </lineage>
</organism>
<evidence type="ECO:0000313" key="2">
    <source>
        <dbReference type="EMBL" id="CAG5134123.1"/>
    </source>
</evidence>
<keyword evidence="3" id="KW-1185">Reference proteome</keyword>